<keyword evidence="3" id="KW-0328">Glycosyltransferase</keyword>
<dbReference type="PANTHER" id="PTHR46401:SF2">
    <property type="entry name" value="GLYCOSYLTRANSFERASE WBBK-RELATED"/>
    <property type="match status" value="1"/>
</dbReference>
<dbReference type="Pfam" id="PF00534">
    <property type="entry name" value="Glycos_transf_1"/>
    <property type="match status" value="1"/>
</dbReference>
<sequence>MKKKVLFVMESLGIGGAEKSLVTILSSLDQSKYDISLYLFRASGAFMHQIPEGVNIIPISKVDALQKNFKTDWFTYLIHGYIRRSIYSLKWLIGCCFSRYIKREKEYIGWENSVHLYSDIPNEYDVAIGFLEKKTTYFVVDHVKAKKKIAFMHTDYDTIPHNRKLDEKYFKQLDYLAVVSEHTRETMLKYFPFMERKIRVIKNIVSPELICSMAQEKIMEMNVETSTVRLLTVGRLTNSKNIDGAIRVLAALRTLGVEAEWFVVGEGEERANLEKLIKDYGVERCFHLLGAKSNPYPYMRCCDVYVQPSRWEGYGITVAEAKVLCKPIVVSSIPEFKEQIVDRTTGVICDNEEEMVQGIKQIINNVEFREQLVENLQKCTYSSEEIKKLESLWEE</sequence>
<reference evidence="3" key="1">
    <citation type="submission" date="2019-11" db="EMBL/GenBank/DDBJ databases">
        <authorList>
            <person name="Feng L."/>
        </authorList>
    </citation>
    <scope>NUCLEOTIDE SEQUENCE</scope>
    <source>
        <strain evidence="3">CnexileLFYP112</strain>
    </source>
</reference>
<dbReference type="CDD" id="cd03811">
    <property type="entry name" value="GT4_GT28_WabH-like"/>
    <property type="match status" value="1"/>
</dbReference>
<protein>
    <submittedName>
        <fullName evidence="3">N-acetylgalactosamine-N,N '-diacetylbacillosaminyl-diphospho-undecaprenol 4-alpha-N-acetylgalactosaminyltransferase</fullName>
        <ecNumber evidence="3">2.4.1.291</ecNumber>
    </submittedName>
</protein>
<dbReference type="GO" id="GO:0009103">
    <property type="term" value="P:lipopolysaccharide biosynthetic process"/>
    <property type="evidence" value="ECO:0007669"/>
    <property type="project" value="TreeGrafter"/>
</dbReference>
<dbReference type="InterPro" id="IPR001296">
    <property type="entry name" value="Glyco_trans_1"/>
</dbReference>
<dbReference type="SUPFAM" id="SSF53756">
    <property type="entry name" value="UDP-Glycosyltransferase/glycogen phosphorylase"/>
    <property type="match status" value="1"/>
</dbReference>
<accession>A0A6N2R8Z4</accession>
<name>A0A6N2R8Z4_9FIRM</name>
<feature type="domain" description="Glycosyl transferase family 1" evidence="2">
    <location>
        <begin position="227"/>
        <end position="377"/>
    </location>
</feature>
<dbReference type="AlphaFoldDB" id="A0A6N2R8Z4"/>
<gene>
    <name evidence="3" type="primary">pglJ</name>
    <name evidence="3" type="ORF">CNLFYP112_00010</name>
</gene>
<dbReference type="Gene3D" id="3.40.50.2000">
    <property type="entry name" value="Glycogen Phosphorylase B"/>
    <property type="match status" value="2"/>
</dbReference>
<dbReference type="EMBL" id="CACRTG010000001">
    <property type="protein sequence ID" value="VYS76571.1"/>
    <property type="molecule type" value="Genomic_DNA"/>
</dbReference>
<evidence type="ECO:0000256" key="1">
    <source>
        <dbReference type="ARBA" id="ARBA00022679"/>
    </source>
</evidence>
<proteinExistence type="predicted"/>
<evidence type="ECO:0000313" key="3">
    <source>
        <dbReference type="EMBL" id="VYS76571.1"/>
    </source>
</evidence>
<dbReference type="EC" id="2.4.1.291" evidence="3"/>
<keyword evidence="1 3" id="KW-0808">Transferase</keyword>
<evidence type="ECO:0000259" key="2">
    <source>
        <dbReference type="Pfam" id="PF00534"/>
    </source>
</evidence>
<dbReference type="PANTHER" id="PTHR46401">
    <property type="entry name" value="GLYCOSYLTRANSFERASE WBBK-RELATED"/>
    <property type="match status" value="1"/>
</dbReference>
<organism evidence="3">
    <name type="scientific">[Clostridium] nexile</name>
    <dbReference type="NCBI Taxonomy" id="29361"/>
    <lineage>
        <taxon>Bacteria</taxon>
        <taxon>Bacillati</taxon>
        <taxon>Bacillota</taxon>
        <taxon>Clostridia</taxon>
        <taxon>Lachnospirales</taxon>
        <taxon>Lachnospiraceae</taxon>
        <taxon>Tyzzerella</taxon>
    </lineage>
</organism>
<dbReference type="GO" id="GO:0016757">
    <property type="term" value="F:glycosyltransferase activity"/>
    <property type="evidence" value="ECO:0007669"/>
    <property type="project" value="UniProtKB-KW"/>
</dbReference>